<evidence type="ECO:0000256" key="1">
    <source>
        <dbReference type="SAM" id="SignalP"/>
    </source>
</evidence>
<evidence type="ECO:0000313" key="3">
    <source>
        <dbReference type="EMBL" id="GLQ72042.1"/>
    </source>
</evidence>
<organism evidence="3 4">
    <name type="scientific">Vibrio penaeicida</name>
    <dbReference type="NCBI Taxonomy" id="104609"/>
    <lineage>
        <taxon>Bacteria</taxon>
        <taxon>Pseudomonadati</taxon>
        <taxon>Pseudomonadota</taxon>
        <taxon>Gammaproteobacteria</taxon>
        <taxon>Vibrionales</taxon>
        <taxon>Vibrionaceae</taxon>
        <taxon>Vibrio</taxon>
    </lineage>
</organism>
<feature type="signal peptide" evidence="1">
    <location>
        <begin position="1"/>
        <end position="28"/>
    </location>
</feature>
<keyword evidence="4" id="KW-1185">Reference proteome</keyword>
<evidence type="ECO:0000313" key="4">
    <source>
        <dbReference type="Proteomes" id="UP001156690"/>
    </source>
</evidence>
<dbReference type="Pfam" id="PF20419">
    <property type="entry name" value="DUF6701"/>
    <property type="match status" value="1"/>
</dbReference>
<dbReference type="RefSeq" id="WP_126607992.1">
    <property type="nucleotide sequence ID" value="NZ_AP025144.1"/>
</dbReference>
<accession>A0AAV5NP87</accession>
<proteinExistence type="predicted"/>
<feature type="domain" description="DUF6701" evidence="2">
    <location>
        <begin position="871"/>
        <end position="1473"/>
    </location>
</feature>
<comment type="caution">
    <text evidence="3">The sequence shown here is derived from an EMBL/GenBank/DDBJ whole genome shotgun (WGS) entry which is preliminary data.</text>
</comment>
<sequence length="1479" mass="162988">MMLNAFRLVQAKWSLFLLFILFPLHSIAATEVLNGASVNANDGFCFVFNMDSDGSNRARLEGSRFYPFWTDDNTYQRYSPFVYESRHVTDPQVRQYKVQFIPDQNNQNNIKGTVKYFVDGFKEKEQANFNLTTAVGVSASDPFLNLRVLGNQFSANNFRISKGRNCPSIPRVKMGYDDAQYEFGRLQGANCKNGCSIRFTKQYRTEPLVFLMPTVAASNADNDKPATLSVTSITRQSVSFIQDTAPTDAEYNGIDEVLMDSISYMVIEPGTATFVSRSDDDDDDDDDTKAHKVVAGYVYTQAYRGDQTSSTPNKVKVSYSAFSNTTFDEPIALAQINSPTDRWMTAGIKNVKNDSIDLFLELTRVNRNTPVTNTEKIAFLISDEGKGIADGVRYEFGKVEVNEHSGNTPIQDACNELEELEHGYNSEPGIIANKQKRSGSHGGWLRRCKLSGEGDSSDDDDDDDGDYEVSFVIDEDLSESGSKSKRSHTEEEVGYFAFGQQYIPTPRFNVCTLFPSAAQGWKEGRNSQISMSNNASILNARLINGQRTVGFSSASFNNQSNCDGGTCANDANYQVSMDKLPDFSLKTSIPNIWDETVTLSPLRSKTLNIGRSNVTLQSGHYYFENLDINSGSTINIQGKVVLHVQKLTLSNDSKFNNMGNPDHLFIVGYNPEKSGGSCPAGGCVISLTKNDKLKGLIYSEATVNLSNSVHIYGAVTALNLNMSNSAKITGESQCFSEPELVITPATATGLACDGIPVTFKLVDKATKQLLNNYSGTLSVDIPNNASGQSCWLSGSDPVRCSTPFRHEFVAGQDAIVTKTLSSTSLSPVHIQGTLLQNINVSADAGPYQFVPYGFKVTDENRVDGNKGQVASRPFSVKVSAVASSAANPRQCQTIEDYTGTQSLNMSYELIAPSLINNNNSLIVHNTVIPKGSDPLAGETIRNIQFDKGVAVLNSVYSSAGQFKLHVADAKWQPSQVSLPSWSGLAGSATISSRPFTLSICHAPNGGAYQLFPSGTASGGDKFTGSGNFVDSRLRALRWYSSADTNNDGVPDSGYMDPQLCFEDSVTGFEVSAEVYFDLHTPSSGHKGILEMANQISNSSNSYLPISVNFNEWGLSDQSFRWSEVGSIQMWVEKHNYLNGMSVPFIKHSIGRFYPSHFSLEKAEFTYPTGQNNFVYMNQPFEEVGFEVKALSAMTEGNTPLSTLNYGAHYSQQLKASFSLKGDYADRLSINDSDLGSELWGSDAVWRFNPSDDVTWSRLMVSIAQTYPDKLFNYSGTLTELDSTTTEIELEIRGVDPVSFSANSDEERIRLPQQPDVRYGRMILEDLGTQSNGRVSIPMRTEFWSGEEFIVNNDDSKSSFVGNQFCRQTIWNSVGSELSTASFNESGRVSHGESDELIAKQNATIREQVRLWLRIGTGQVVKVNPTDNNIECWSSSGNQDWLKYNWRGVGDEIPSAVITFGTYRGNDRIIYRGEPRITGR</sequence>
<dbReference type="Proteomes" id="UP001156690">
    <property type="component" value="Unassembled WGS sequence"/>
</dbReference>
<name>A0AAV5NP87_9VIBR</name>
<reference evidence="4" key="1">
    <citation type="journal article" date="2019" name="Int. J. Syst. Evol. Microbiol.">
        <title>The Global Catalogue of Microorganisms (GCM) 10K type strain sequencing project: providing services to taxonomists for standard genome sequencing and annotation.</title>
        <authorList>
            <consortium name="The Broad Institute Genomics Platform"/>
            <consortium name="The Broad Institute Genome Sequencing Center for Infectious Disease"/>
            <person name="Wu L."/>
            <person name="Ma J."/>
        </authorList>
    </citation>
    <scope>NUCLEOTIDE SEQUENCE [LARGE SCALE GENOMIC DNA]</scope>
    <source>
        <strain evidence="4">NBRC 15640</strain>
    </source>
</reference>
<feature type="chain" id="PRO_5043831615" description="DUF6701 domain-containing protein" evidence="1">
    <location>
        <begin position="29"/>
        <end position="1479"/>
    </location>
</feature>
<gene>
    <name evidence="3" type="ORF">GCM10007932_14020</name>
</gene>
<keyword evidence="1" id="KW-0732">Signal</keyword>
<dbReference type="EMBL" id="BSNX01000011">
    <property type="protein sequence ID" value="GLQ72042.1"/>
    <property type="molecule type" value="Genomic_DNA"/>
</dbReference>
<evidence type="ECO:0000259" key="2">
    <source>
        <dbReference type="Pfam" id="PF20419"/>
    </source>
</evidence>
<protein>
    <recommendedName>
        <fullName evidence="2">DUF6701 domain-containing protein</fullName>
    </recommendedName>
</protein>
<dbReference type="InterPro" id="IPR046524">
    <property type="entry name" value="DUF6701"/>
</dbReference>